<gene>
    <name evidence="2" type="ORF">Pla100_52780</name>
    <name evidence="3" type="ORF">Pla100_53270</name>
</gene>
<dbReference type="RefSeq" id="WP_146581362.1">
    <property type="nucleotide sequence ID" value="NZ_SJPM01000015.1"/>
</dbReference>
<feature type="transmembrane region" description="Helical" evidence="1">
    <location>
        <begin position="12"/>
        <end position="35"/>
    </location>
</feature>
<name>A0A5C5ZWX2_9BACT</name>
<reference evidence="3 4" key="1">
    <citation type="submission" date="2019-02" db="EMBL/GenBank/DDBJ databases">
        <title>Deep-cultivation of Planctomycetes and their phenomic and genomic characterization uncovers novel biology.</title>
        <authorList>
            <person name="Wiegand S."/>
            <person name="Jogler M."/>
            <person name="Boedeker C."/>
            <person name="Pinto D."/>
            <person name="Vollmers J."/>
            <person name="Rivas-Marin E."/>
            <person name="Kohn T."/>
            <person name="Peeters S.H."/>
            <person name="Heuer A."/>
            <person name="Rast P."/>
            <person name="Oberbeckmann S."/>
            <person name="Bunk B."/>
            <person name="Jeske O."/>
            <person name="Meyerdierks A."/>
            <person name="Storesund J.E."/>
            <person name="Kallscheuer N."/>
            <person name="Luecker S."/>
            <person name="Lage O.M."/>
            <person name="Pohl T."/>
            <person name="Merkel B.J."/>
            <person name="Hornburger P."/>
            <person name="Mueller R.-W."/>
            <person name="Bruemmer F."/>
            <person name="Labrenz M."/>
            <person name="Spormann A.M."/>
            <person name="Op Den Camp H."/>
            <person name="Overmann J."/>
            <person name="Amann R."/>
            <person name="Jetten M.S.M."/>
            <person name="Mascher T."/>
            <person name="Medema M.H."/>
            <person name="Devos D.P."/>
            <person name="Kaster A.-K."/>
            <person name="Ovreas L."/>
            <person name="Rohde M."/>
            <person name="Galperin M.Y."/>
            <person name="Jogler C."/>
        </authorList>
    </citation>
    <scope>NUCLEOTIDE SEQUENCE [LARGE SCALE GENOMIC DNA]</scope>
    <source>
        <strain evidence="3 4">Pla100</strain>
    </source>
</reference>
<dbReference type="EMBL" id="SJPM01000015">
    <property type="protein sequence ID" value="TWT91428.1"/>
    <property type="molecule type" value="Genomic_DNA"/>
</dbReference>
<dbReference type="EMBL" id="SJPM01000015">
    <property type="protein sequence ID" value="TWT91477.1"/>
    <property type="molecule type" value="Genomic_DNA"/>
</dbReference>
<dbReference type="Proteomes" id="UP000316213">
    <property type="component" value="Unassembled WGS sequence"/>
</dbReference>
<keyword evidence="1" id="KW-0812">Transmembrane</keyword>
<proteinExistence type="predicted"/>
<organism evidence="3 4">
    <name type="scientific">Neorhodopirellula pilleata</name>
    <dbReference type="NCBI Taxonomy" id="2714738"/>
    <lineage>
        <taxon>Bacteria</taxon>
        <taxon>Pseudomonadati</taxon>
        <taxon>Planctomycetota</taxon>
        <taxon>Planctomycetia</taxon>
        <taxon>Pirellulales</taxon>
        <taxon>Pirellulaceae</taxon>
        <taxon>Neorhodopirellula</taxon>
    </lineage>
</organism>
<dbReference type="AlphaFoldDB" id="A0A5C5ZWX2"/>
<keyword evidence="1" id="KW-1133">Transmembrane helix</keyword>
<evidence type="ECO:0000256" key="1">
    <source>
        <dbReference type="SAM" id="Phobius"/>
    </source>
</evidence>
<keyword evidence="4" id="KW-1185">Reference proteome</keyword>
<evidence type="ECO:0000313" key="4">
    <source>
        <dbReference type="Proteomes" id="UP000316213"/>
    </source>
</evidence>
<evidence type="ECO:0000313" key="3">
    <source>
        <dbReference type="EMBL" id="TWT91477.1"/>
    </source>
</evidence>
<comment type="caution">
    <text evidence="3">The sequence shown here is derived from an EMBL/GenBank/DDBJ whole genome shotgun (WGS) entry which is preliminary data.</text>
</comment>
<keyword evidence="1" id="KW-0472">Membrane</keyword>
<sequence length="172" mass="19667">MTNERGLSCFQVFCIACTAVMILSWFVCGGCLLITHKVSDTIAESNKQFGIEQAAKRKEEAARRAAMTPEERLKEDRVAELYSVHSVVEYMLKPKFPTIQMDLKSRSELLVEEFGIVNGTFKTTNPLGEFTHVYEMQVKFNKGSKEFRQIAVKIDDNLRVQDQQAYDELSQK</sequence>
<evidence type="ECO:0000313" key="2">
    <source>
        <dbReference type="EMBL" id="TWT91428.1"/>
    </source>
</evidence>
<protein>
    <submittedName>
        <fullName evidence="3">Uncharacterized protein</fullName>
    </submittedName>
</protein>
<accession>A0A5C5ZWX2</accession>